<dbReference type="EMBL" id="LCWF01000091">
    <property type="protein sequence ID" value="KKY20891.1"/>
    <property type="molecule type" value="Genomic_DNA"/>
</dbReference>
<dbReference type="AlphaFoldDB" id="A0A0G2EF63"/>
<feature type="domain" description="Alpha box" evidence="6">
    <location>
        <begin position="85"/>
        <end position="140"/>
    </location>
</feature>
<organism evidence="7 8">
    <name type="scientific">Phaeomoniella chlamydospora</name>
    <name type="common">Phaeoacremonium chlamydosporum</name>
    <dbReference type="NCBI Taxonomy" id="158046"/>
    <lineage>
        <taxon>Eukaryota</taxon>
        <taxon>Fungi</taxon>
        <taxon>Dikarya</taxon>
        <taxon>Ascomycota</taxon>
        <taxon>Pezizomycotina</taxon>
        <taxon>Eurotiomycetes</taxon>
        <taxon>Chaetothyriomycetidae</taxon>
        <taxon>Phaeomoniellales</taxon>
        <taxon>Phaeomoniellaceae</taxon>
        <taxon>Phaeomoniella</taxon>
    </lineage>
</organism>
<dbReference type="PROSITE" id="PS51325">
    <property type="entry name" value="ALPHA_BOX"/>
    <property type="match status" value="1"/>
</dbReference>
<keyword evidence="2 5" id="KW-0238">DNA-binding</keyword>
<dbReference type="GO" id="GO:0005634">
    <property type="term" value="C:nucleus"/>
    <property type="evidence" value="ECO:0007669"/>
    <property type="project" value="UniProtKB-SubCell"/>
</dbReference>
<accession>A0A0G2EF63</accession>
<evidence type="ECO:0000256" key="4">
    <source>
        <dbReference type="ARBA" id="ARBA00023242"/>
    </source>
</evidence>
<evidence type="ECO:0000313" key="8">
    <source>
        <dbReference type="Proteomes" id="UP000053317"/>
    </source>
</evidence>
<comment type="subcellular location">
    <subcellularLocation>
        <location evidence="5">Nucleus</location>
    </subcellularLocation>
</comment>
<comment type="caution">
    <text evidence="7">The sequence shown here is derived from an EMBL/GenBank/DDBJ whole genome shotgun (WGS) entry which is preliminary data.</text>
</comment>
<keyword evidence="3 5" id="KW-0804">Transcription</keyword>
<evidence type="ECO:0000256" key="3">
    <source>
        <dbReference type="ARBA" id="ARBA00023163"/>
    </source>
</evidence>
<name>A0A0G2EF63_PHACM</name>
<evidence type="ECO:0000256" key="2">
    <source>
        <dbReference type="ARBA" id="ARBA00023125"/>
    </source>
</evidence>
<evidence type="ECO:0000256" key="5">
    <source>
        <dbReference type="RuleBase" id="RU003516"/>
    </source>
</evidence>
<dbReference type="InterPro" id="IPR006856">
    <property type="entry name" value="MATalpha_HMGbox"/>
</dbReference>
<dbReference type="Pfam" id="PF04769">
    <property type="entry name" value="MATalpha_HMGbox"/>
    <property type="match status" value="1"/>
</dbReference>
<keyword evidence="1 5" id="KW-0805">Transcription regulation</keyword>
<reference evidence="7 8" key="1">
    <citation type="submission" date="2015-05" db="EMBL/GenBank/DDBJ databases">
        <title>Distinctive expansion of gene families associated with plant cell wall degradation and secondary metabolism in the genomes of grapevine trunk pathogens.</title>
        <authorList>
            <person name="Lawrence D.P."/>
            <person name="Travadon R."/>
            <person name="Rolshausen P.E."/>
            <person name="Baumgartner K."/>
        </authorList>
    </citation>
    <scope>NUCLEOTIDE SEQUENCE [LARGE SCALE GENOMIC DNA]</scope>
    <source>
        <strain evidence="7">UCRPC4</strain>
    </source>
</reference>
<protein>
    <submittedName>
        <fullName evidence="7">Putative alpha domain protein</fullName>
    </submittedName>
</protein>
<reference evidence="7 8" key="2">
    <citation type="submission" date="2015-05" db="EMBL/GenBank/DDBJ databases">
        <authorList>
            <person name="Morales-Cruz A."/>
            <person name="Amrine K.C."/>
            <person name="Cantu D."/>
        </authorList>
    </citation>
    <scope>NUCLEOTIDE SEQUENCE [LARGE SCALE GENOMIC DNA]</scope>
    <source>
        <strain evidence="7">UCRPC4</strain>
    </source>
</reference>
<gene>
    <name evidence="7" type="ORF">UCRPC4_g03967</name>
</gene>
<dbReference type="GO" id="GO:0045895">
    <property type="term" value="P:positive regulation of mating-type specific transcription, DNA-templated"/>
    <property type="evidence" value="ECO:0007669"/>
    <property type="project" value="InterPro"/>
</dbReference>
<keyword evidence="8" id="KW-1185">Reference proteome</keyword>
<keyword evidence="4 5" id="KW-0539">Nucleus</keyword>
<dbReference type="Proteomes" id="UP000053317">
    <property type="component" value="Unassembled WGS sequence"/>
</dbReference>
<evidence type="ECO:0000313" key="7">
    <source>
        <dbReference type="EMBL" id="KKY20891.1"/>
    </source>
</evidence>
<dbReference type="OrthoDB" id="5398665at2759"/>
<sequence>MASTKSDISSFSGFVSSLTPDQLTALCKEISTIRAPTEGITTQKKVDNDSNKIMRQNTRPIPIGSRLKTSSTRRQASLISGPLKQKLRPLNSFIAFRSYYSPIFHGLTQKAKSGLMRLLWESDCCKGKWSLVAKAFTEVRVGGINLESFLAIATPLIGIIPPGQYLDTMGFAVVDNLDRSKELIKIYDATLDSTVLTTNLSVKDIVEHCYGCGLVKRPEVVNDGAGNAMTMAFAAKPKEIGNIRSRKQMQMEEELNLNELVFGHAAYRIDQATEDQETFTADMSQSMNLSHGTVIADQSQAFDAMSSFPFDIHFHPSVADPILGYDPQAIQDDFEPFDVSEFLNM</sequence>
<evidence type="ECO:0000256" key="1">
    <source>
        <dbReference type="ARBA" id="ARBA00023015"/>
    </source>
</evidence>
<dbReference type="GO" id="GO:0008301">
    <property type="term" value="F:DNA binding, bending"/>
    <property type="evidence" value="ECO:0007669"/>
    <property type="project" value="InterPro"/>
</dbReference>
<proteinExistence type="inferred from homology"/>
<comment type="similarity">
    <text evidence="5">Belongs to the MATALPHA1 family.</text>
</comment>
<evidence type="ECO:0000259" key="6">
    <source>
        <dbReference type="PROSITE" id="PS51325"/>
    </source>
</evidence>